<evidence type="ECO:0000313" key="6">
    <source>
        <dbReference type="Proteomes" id="UP000184139"/>
    </source>
</evidence>
<evidence type="ECO:0000259" key="4">
    <source>
        <dbReference type="PROSITE" id="PS50885"/>
    </source>
</evidence>
<dbReference type="STRING" id="1121409.SAMN02745124_01469"/>
<organism evidence="5 6">
    <name type="scientific">Desulfofustis glycolicus DSM 9705</name>
    <dbReference type="NCBI Taxonomy" id="1121409"/>
    <lineage>
        <taxon>Bacteria</taxon>
        <taxon>Pseudomonadati</taxon>
        <taxon>Thermodesulfobacteriota</taxon>
        <taxon>Desulfobulbia</taxon>
        <taxon>Desulfobulbales</taxon>
        <taxon>Desulfocapsaceae</taxon>
        <taxon>Desulfofustis</taxon>
    </lineage>
</organism>
<dbReference type="InterPro" id="IPR003660">
    <property type="entry name" value="HAMP_dom"/>
</dbReference>
<feature type="domain" description="HAMP" evidence="4">
    <location>
        <begin position="68"/>
        <end position="121"/>
    </location>
</feature>
<dbReference type="SUPFAM" id="SSF158472">
    <property type="entry name" value="HAMP domain-like"/>
    <property type="match status" value="1"/>
</dbReference>
<dbReference type="GO" id="GO:0007165">
    <property type="term" value="P:signal transduction"/>
    <property type="evidence" value="ECO:0007669"/>
    <property type="project" value="InterPro"/>
</dbReference>
<dbReference type="Pfam" id="PF13426">
    <property type="entry name" value="PAS_9"/>
    <property type="match status" value="1"/>
</dbReference>
<accession>A0A1M5V155</accession>
<feature type="transmembrane region" description="Helical" evidence="2">
    <location>
        <begin position="43"/>
        <end position="66"/>
    </location>
</feature>
<dbReference type="SMART" id="SM00304">
    <property type="entry name" value="HAMP"/>
    <property type="match status" value="1"/>
</dbReference>
<dbReference type="AlphaFoldDB" id="A0A1M5V155"/>
<feature type="domain" description="PAC" evidence="3">
    <location>
        <begin position="345"/>
        <end position="397"/>
    </location>
</feature>
<feature type="region of interest" description="Disordered" evidence="1">
    <location>
        <begin position="429"/>
        <end position="452"/>
    </location>
</feature>
<dbReference type="PROSITE" id="PS50113">
    <property type="entry name" value="PAC"/>
    <property type="match status" value="1"/>
</dbReference>
<dbReference type="GO" id="GO:0016020">
    <property type="term" value="C:membrane"/>
    <property type="evidence" value="ECO:0007669"/>
    <property type="project" value="InterPro"/>
</dbReference>
<dbReference type="RefSeq" id="WP_073374760.1">
    <property type="nucleotide sequence ID" value="NZ_FQXS01000006.1"/>
</dbReference>
<dbReference type="InterPro" id="IPR035965">
    <property type="entry name" value="PAS-like_dom_sf"/>
</dbReference>
<evidence type="ECO:0000256" key="1">
    <source>
        <dbReference type="SAM" id="MobiDB-lite"/>
    </source>
</evidence>
<evidence type="ECO:0000256" key="2">
    <source>
        <dbReference type="SAM" id="Phobius"/>
    </source>
</evidence>
<dbReference type="InterPro" id="IPR000700">
    <property type="entry name" value="PAS-assoc_C"/>
</dbReference>
<dbReference type="PROSITE" id="PS50885">
    <property type="entry name" value="HAMP"/>
    <property type="match status" value="1"/>
</dbReference>
<keyword evidence="6" id="KW-1185">Reference proteome</keyword>
<name>A0A1M5V155_9BACT</name>
<sequence>MKAPEQSLFVTICLPVFGGLAVLFLVAGFFFGAGTQQPVGWEVILQITIVAVLLAAGASFLAGLAVKRLVLRPVEQCAAVAERAAAGDFSVRLTGRPRLDELGRCFSGINTLIATIAGHVARLHELNATAEAMTNALNKDEVVRIVAEVIEDQFGVCCLGIFPWDPTGRQGGAGNRFIGMLDEANRAELNSGTIQCVDPGRRTGDAGSPRDAVLLLVPVVEAHGMSQFIVFSGETDRRESGSVLEDFARTLTRLMSASLARIDTLHQITQAESKYRALFMASNGGIFRLTADGIFEDLNPALAHMGGYATVEEMRAMVTEAAQVFAEPADRDRFLEQLGRNGCVKDFTLALVRRDGSRFPASLSARAVRNRHGELTAIEGVVDELTEARQRELAETELAKARADCWAQTARVAELERDNRSLLDRLALSEQDAGERRGHGAPDVTTIGEPSE</sequence>
<feature type="transmembrane region" description="Helical" evidence="2">
    <location>
        <begin position="7"/>
        <end position="31"/>
    </location>
</feature>
<dbReference type="CDD" id="cd00130">
    <property type="entry name" value="PAS"/>
    <property type="match status" value="1"/>
</dbReference>
<dbReference type="Pfam" id="PF00672">
    <property type="entry name" value="HAMP"/>
    <property type="match status" value="1"/>
</dbReference>
<proteinExistence type="predicted"/>
<dbReference type="Gene3D" id="3.30.450.20">
    <property type="entry name" value="PAS domain"/>
    <property type="match status" value="1"/>
</dbReference>
<evidence type="ECO:0000259" key="3">
    <source>
        <dbReference type="PROSITE" id="PS50113"/>
    </source>
</evidence>
<dbReference type="InterPro" id="IPR000014">
    <property type="entry name" value="PAS"/>
</dbReference>
<dbReference type="NCBIfam" id="TIGR00229">
    <property type="entry name" value="sensory_box"/>
    <property type="match status" value="1"/>
</dbReference>
<evidence type="ECO:0000313" key="5">
    <source>
        <dbReference type="EMBL" id="SHH68985.1"/>
    </source>
</evidence>
<keyword evidence="2" id="KW-1133">Transmembrane helix</keyword>
<dbReference type="EMBL" id="FQXS01000006">
    <property type="protein sequence ID" value="SHH68985.1"/>
    <property type="molecule type" value="Genomic_DNA"/>
</dbReference>
<dbReference type="Gene3D" id="6.10.340.10">
    <property type="match status" value="1"/>
</dbReference>
<dbReference type="Proteomes" id="UP000184139">
    <property type="component" value="Unassembled WGS sequence"/>
</dbReference>
<dbReference type="OrthoDB" id="7345156at2"/>
<dbReference type="SUPFAM" id="SSF55785">
    <property type="entry name" value="PYP-like sensor domain (PAS domain)"/>
    <property type="match status" value="1"/>
</dbReference>
<protein>
    <submittedName>
        <fullName evidence="5">PAS domain S-box-containing protein</fullName>
    </submittedName>
</protein>
<keyword evidence="2" id="KW-0812">Transmembrane</keyword>
<reference evidence="5 6" key="1">
    <citation type="submission" date="2016-11" db="EMBL/GenBank/DDBJ databases">
        <authorList>
            <person name="Jaros S."/>
            <person name="Januszkiewicz K."/>
            <person name="Wedrychowicz H."/>
        </authorList>
    </citation>
    <scope>NUCLEOTIDE SEQUENCE [LARGE SCALE GENOMIC DNA]</scope>
    <source>
        <strain evidence="5 6">DSM 9705</strain>
    </source>
</reference>
<keyword evidence="2" id="KW-0472">Membrane</keyword>
<gene>
    <name evidence="5" type="ORF">SAMN02745124_01469</name>
</gene>